<proteinExistence type="predicted"/>
<accession>A0AAV2ZZ59</accession>
<dbReference type="Proteomes" id="UP001181693">
    <property type="component" value="Unassembled WGS sequence"/>
</dbReference>
<organism evidence="1 2">
    <name type="scientific">Pyxicephalus adspersus</name>
    <name type="common">African bullfrog</name>
    <dbReference type="NCBI Taxonomy" id="30357"/>
    <lineage>
        <taxon>Eukaryota</taxon>
        <taxon>Metazoa</taxon>
        <taxon>Chordata</taxon>
        <taxon>Craniata</taxon>
        <taxon>Vertebrata</taxon>
        <taxon>Euteleostomi</taxon>
        <taxon>Amphibia</taxon>
        <taxon>Batrachia</taxon>
        <taxon>Anura</taxon>
        <taxon>Neobatrachia</taxon>
        <taxon>Ranoidea</taxon>
        <taxon>Pyxicephalidae</taxon>
        <taxon>Pyxicephalinae</taxon>
        <taxon>Pyxicephalus</taxon>
    </lineage>
</organism>
<reference evidence="1" key="1">
    <citation type="thesis" date="2020" institute="ProQuest LLC" country="789 East Eisenhower Parkway, Ann Arbor, MI, USA">
        <title>Comparative Genomics and Chromosome Evolution.</title>
        <authorList>
            <person name="Mudd A.B."/>
        </authorList>
    </citation>
    <scope>NUCLEOTIDE SEQUENCE</scope>
    <source>
        <strain evidence="1">1538</strain>
        <tissue evidence="1">Blood</tissue>
    </source>
</reference>
<keyword evidence="2" id="KW-1185">Reference proteome</keyword>
<dbReference type="AlphaFoldDB" id="A0AAV2ZZ59"/>
<evidence type="ECO:0000313" key="1">
    <source>
        <dbReference type="EMBL" id="DBA19749.1"/>
    </source>
</evidence>
<name>A0AAV2ZZ59_PYXAD</name>
<gene>
    <name evidence="1" type="ORF">GDO54_015532</name>
</gene>
<dbReference type="EMBL" id="DYDO01000008">
    <property type="protein sequence ID" value="DBA19749.1"/>
    <property type="molecule type" value="Genomic_DNA"/>
</dbReference>
<comment type="caution">
    <text evidence="1">The sequence shown here is derived from an EMBL/GenBank/DDBJ whole genome shotgun (WGS) entry which is preliminary data.</text>
</comment>
<sequence length="106" mass="12292">MHIRRLPEGATTKRKKVLSFCRHAWFFTPPNTSKMINVAVKNLPLKIEFFLTTTILGILYFKIKTNSREYLLIKCINPDLQLGGCANHKTIFEWLHISAISCLWVT</sequence>
<protein>
    <submittedName>
        <fullName evidence="1">Uncharacterized protein</fullName>
    </submittedName>
</protein>
<evidence type="ECO:0000313" key="2">
    <source>
        <dbReference type="Proteomes" id="UP001181693"/>
    </source>
</evidence>